<proteinExistence type="predicted"/>
<dbReference type="Proteomes" id="UP000236311">
    <property type="component" value="Unassembled WGS sequence"/>
</dbReference>
<dbReference type="EMBL" id="OFSM01000011">
    <property type="protein sequence ID" value="SOY29640.1"/>
    <property type="molecule type" value="Genomic_DNA"/>
</dbReference>
<organism evidence="1 2">
    <name type="scientific">Acetatifactor muris</name>
    <dbReference type="NCBI Taxonomy" id="879566"/>
    <lineage>
        <taxon>Bacteria</taxon>
        <taxon>Bacillati</taxon>
        <taxon>Bacillota</taxon>
        <taxon>Clostridia</taxon>
        <taxon>Lachnospirales</taxon>
        <taxon>Lachnospiraceae</taxon>
        <taxon>Acetatifactor</taxon>
    </lineage>
</organism>
<name>A0A2K4ZGN9_9FIRM</name>
<protein>
    <submittedName>
        <fullName evidence="1">Uncharacterized protein</fullName>
    </submittedName>
</protein>
<gene>
    <name evidence="1" type="ORF">AMURIS_02361</name>
</gene>
<dbReference type="AlphaFoldDB" id="A0A2K4ZGN9"/>
<evidence type="ECO:0000313" key="1">
    <source>
        <dbReference type="EMBL" id="SOY29640.1"/>
    </source>
</evidence>
<sequence>MEFIRGFNDYGKFTIVQPVVRKVCRTFSVVQEGEENE</sequence>
<keyword evidence="2" id="KW-1185">Reference proteome</keyword>
<reference evidence="1 2" key="1">
    <citation type="submission" date="2018-01" db="EMBL/GenBank/DDBJ databases">
        <authorList>
            <person name="Gaut B.S."/>
            <person name="Morton B.R."/>
            <person name="Clegg M.T."/>
            <person name="Duvall M.R."/>
        </authorList>
    </citation>
    <scope>NUCLEOTIDE SEQUENCE [LARGE SCALE GENOMIC DNA]</scope>
    <source>
        <strain evidence="1">GP69</strain>
    </source>
</reference>
<accession>A0A2K4ZGN9</accession>
<evidence type="ECO:0000313" key="2">
    <source>
        <dbReference type="Proteomes" id="UP000236311"/>
    </source>
</evidence>